<accession>A0A1B9GY11</accession>
<feature type="signal peptide" evidence="3">
    <location>
        <begin position="1"/>
        <end position="26"/>
    </location>
</feature>
<feature type="chain" id="PRO_5008627478" description="Peptidase A1 domain-containing protein" evidence="3">
    <location>
        <begin position="27"/>
        <end position="552"/>
    </location>
</feature>
<dbReference type="CDD" id="cd12087">
    <property type="entry name" value="TM_EGFR-like"/>
    <property type="match status" value="1"/>
</dbReference>
<evidence type="ECO:0000256" key="3">
    <source>
        <dbReference type="SAM" id="SignalP"/>
    </source>
</evidence>
<dbReference type="Proteomes" id="UP000092666">
    <property type="component" value="Unassembled WGS sequence"/>
</dbReference>
<feature type="region of interest" description="Disordered" evidence="1">
    <location>
        <begin position="45"/>
        <end position="137"/>
    </location>
</feature>
<feature type="compositionally biased region" description="Low complexity" evidence="1">
    <location>
        <begin position="113"/>
        <end position="126"/>
    </location>
</feature>
<evidence type="ECO:0008006" key="6">
    <source>
        <dbReference type="Google" id="ProtNLM"/>
    </source>
</evidence>
<reference evidence="5" key="2">
    <citation type="submission" date="2013-12" db="EMBL/GenBank/DDBJ databases">
        <title>Evolution of pathogenesis and genome organization in the Tremellales.</title>
        <authorList>
            <person name="Cuomo C."/>
            <person name="Litvintseva A."/>
            <person name="Heitman J."/>
            <person name="Chen Y."/>
            <person name="Sun S."/>
            <person name="Springer D."/>
            <person name="Dromer F."/>
            <person name="Young S."/>
            <person name="Zeng Q."/>
            <person name="Chapman S."/>
            <person name="Gujja S."/>
            <person name="Saif S."/>
            <person name="Birren B."/>
        </authorList>
    </citation>
    <scope>NUCLEOTIDE SEQUENCE [LARGE SCALE GENOMIC DNA]</scope>
    <source>
        <strain evidence="5">BCC8398</strain>
    </source>
</reference>
<keyword evidence="2" id="KW-0472">Membrane</keyword>
<feature type="transmembrane region" description="Helical" evidence="2">
    <location>
        <begin position="362"/>
        <end position="385"/>
    </location>
</feature>
<gene>
    <name evidence="4" type="ORF">I316_02393</name>
</gene>
<dbReference type="PROSITE" id="PS51257">
    <property type="entry name" value="PROKAR_LIPOPROTEIN"/>
    <property type="match status" value="1"/>
</dbReference>
<name>A0A1B9GY11_9TREE</name>
<keyword evidence="2" id="KW-1133">Transmembrane helix</keyword>
<protein>
    <recommendedName>
        <fullName evidence="6">Peptidase A1 domain-containing protein</fullName>
    </recommendedName>
</protein>
<dbReference type="OrthoDB" id="2562067at2759"/>
<organism evidence="4 5">
    <name type="scientific">Kwoniella heveanensis BCC8398</name>
    <dbReference type="NCBI Taxonomy" id="1296120"/>
    <lineage>
        <taxon>Eukaryota</taxon>
        <taxon>Fungi</taxon>
        <taxon>Dikarya</taxon>
        <taxon>Basidiomycota</taxon>
        <taxon>Agaricomycotina</taxon>
        <taxon>Tremellomycetes</taxon>
        <taxon>Tremellales</taxon>
        <taxon>Cryptococcaceae</taxon>
        <taxon>Kwoniella</taxon>
    </lineage>
</organism>
<proteinExistence type="predicted"/>
<sequence>MTHPSRSRRIWSISLFLLFSLQVALGCTASTSGYSTRDTQAAKVVATPPPVPHVITHRQGSVPLPRQEEVAASGDDADQQSIESQSSDDSPAEGDGETPQDTSESPEPPPPTEEVAIETPTTTTEPAGDQDLGLPEAEGDGLETIIVTFTPIVTVWPDQGTQTETVTTSHRLNPAKTPIPLSDQMGLIMPSPWTDLYTELNYTFGFVDAVARPAPTAGGWLRVVQPLLIFPNYTVAVFPSFGTDDPTSVEAVPVGSDGLCGAAPGNWPFAFPFKFLVPGWYMFVVNQTFMQVNVTSSNQCTHPILQQESFFSTQTFSIAPRPTGQAPPLSPSSAFTVFAEVSTNLPGDLPIDPHAASKGEKLAIALGVAGALLGLALIVLIMWWVRKKRKMHREALAFSRLSQKDQKAFLRENPDSFLNPNHPRYTAKNGYSRNEPPAPPGTMAYAIWWSQQMWNNQLMMRQHPLGWNAYGAQGGTYQPTAQMSYMGGQPATAAAGTGVGGGGAGGGLVPVWSTRQPYTGGYTGQSGYGSASMPGPGYGTGGLYGQVYGYGR</sequence>
<dbReference type="EMBL" id="KI669497">
    <property type="protein sequence ID" value="OCF35899.1"/>
    <property type="molecule type" value="Genomic_DNA"/>
</dbReference>
<evidence type="ECO:0000313" key="5">
    <source>
        <dbReference type="Proteomes" id="UP000092666"/>
    </source>
</evidence>
<feature type="compositionally biased region" description="Low complexity" evidence="1">
    <location>
        <begin position="79"/>
        <end position="89"/>
    </location>
</feature>
<reference evidence="4 5" key="1">
    <citation type="submission" date="2013-07" db="EMBL/GenBank/DDBJ databases">
        <title>The Genome Sequence of Cryptococcus heveanensis BCC8398.</title>
        <authorList>
            <consortium name="The Broad Institute Genome Sequencing Platform"/>
            <person name="Cuomo C."/>
            <person name="Litvintseva A."/>
            <person name="Chen Y."/>
            <person name="Heitman J."/>
            <person name="Sun S."/>
            <person name="Springer D."/>
            <person name="Dromer F."/>
            <person name="Young S.K."/>
            <person name="Zeng Q."/>
            <person name="Gargeya S."/>
            <person name="Fitzgerald M."/>
            <person name="Abouelleil A."/>
            <person name="Alvarado L."/>
            <person name="Berlin A.M."/>
            <person name="Chapman S.B."/>
            <person name="Dewar J."/>
            <person name="Goldberg J."/>
            <person name="Griggs A."/>
            <person name="Gujja S."/>
            <person name="Hansen M."/>
            <person name="Howarth C."/>
            <person name="Imamovic A."/>
            <person name="Larimer J."/>
            <person name="McCowan C."/>
            <person name="Murphy C."/>
            <person name="Pearson M."/>
            <person name="Priest M."/>
            <person name="Roberts A."/>
            <person name="Saif S."/>
            <person name="Shea T."/>
            <person name="Sykes S."/>
            <person name="Wortman J."/>
            <person name="Nusbaum C."/>
            <person name="Birren B."/>
        </authorList>
    </citation>
    <scope>NUCLEOTIDE SEQUENCE [LARGE SCALE GENOMIC DNA]</scope>
    <source>
        <strain evidence="4 5">BCC8398</strain>
    </source>
</reference>
<dbReference type="AlphaFoldDB" id="A0A1B9GY11"/>
<evidence type="ECO:0000256" key="2">
    <source>
        <dbReference type="SAM" id="Phobius"/>
    </source>
</evidence>
<keyword evidence="2" id="KW-0812">Transmembrane</keyword>
<keyword evidence="3" id="KW-0732">Signal</keyword>
<evidence type="ECO:0000313" key="4">
    <source>
        <dbReference type="EMBL" id="OCF35899.1"/>
    </source>
</evidence>
<evidence type="ECO:0000256" key="1">
    <source>
        <dbReference type="SAM" id="MobiDB-lite"/>
    </source>
</evidence>
<keyword evidence="5" id="KW-1185">Reference proteome</keyword>